<dbReference type="InterPro" id="IPR039994">
    <property type="entry name" value="NO66-like"/>
</dbReference>
<dbReference type="Pfam" id="PF20514">
    <property type="entry name" value="WHD_ROXA"/>
    <property type="match status" value="1"/>
</dbReference>
<dbReference type="SMART" id="SM00558">
    <property type="entry name" value="JmjC"/>
    <property type="match status" value="1"/>
</dbReference>
<name>A0A1W1DP67_9ZZZZ</name>
<feature type="domain" description="JmjC" evidence="6">
    <location>
        <begin position="96"/>
        <end position="225"/>
    </location>
</feature>
<evidence type="ECO:0000256" key="3">
    <source>
        <dbReference type="ARBA" id="ARBA00022964"/>
    </source>
</evidence>
<evidence type="ECO:0000259" key="6">
    <source>
        <dbReference type="PROSITE" id="PS51184"/>
    </source>
</evidence>
<dbReference type="AlphaFoldDB" id="A0A1W1DP67"/>
<dbReference type="Gene3D" id="3.40.366.30">
    <property type="entry name" value="50S ribosomal protein L16 arginine hydroxylase, Chain A, Domain 2"/>
    <property type="match status" value="1"/>
</dbReference>
<accession>A0A1W1DP67</accession>
<keyword evidence="5" id="KW-0408">Iron</keyword>
<sequence length="360" mass="41608">MIHFGKISEQEFLADYWQKKPLLIKQAIPNFISPVAPDELAGLSLEEEFESRLITGSTTNNQWSLTNGPFTETTFTQLPEQDWTLLVQGVDRFVDEVHELIKQFDFIPRWRFDDVMISYAAKGGSVGPHFDYYDVFLLQGSGRRRWHISSKNCELDNYLNEVPLRIMNIFEADQVWDVEPGDILYVPPKVAHHGVSLDDECTTLSFGYRAYSTQELYESIDQQSKDKNQYYQDPIWDNQNTPALIPNSAITQAQKILDINTEKFACFVTQLDSLDRQLLQHHEPGVFDQQGHYQLHPSCNIAYFLDGEALKVFINGEQFDTQTFEVKTMVQFCNNRTINAAQYPELTTHLFKQNLVVIID</sequence>
<protein>
    <recommendedName>
        <fullName evidence="6">JmjC domain-containing protein</fullName>
    </recommendedName>
</protein>
<dbReference type="GO" id="GO:0016706">
    <property type="term" value="F:2-oxoglutarate-dependent dioxygenase activity"/>
    <property type="evidence" value="ECO:0007669"/>
    <property type="project" value="TreeGrafter"/>
</dbReference>
<keyword evidence="2" id="KW-0479">Metal-binding</keyword>
<dbReference type="Pfam" id="PF08007">
    <property type="entry name" value="JmjC_2"/>
    <property type="match status" value="1"/>
</dbReference>
<evidence type="ECO:0000256" key="1">
    <source>
        <dbReference type="ARBA" id="ARBA00001954"/>
    </source>
</evidence>
<dbReference type="PANTHER" id="PTHR13096:SF8">
    <property type="entry name" value="RIBOSOMAL OXYGENASE 1"/>
    <property type="match status" value="1"/>
</dbReference>
<keyword evidence="3" id="KW-0223">Dioxygenase</keyword>
<gene>
    <name evidence="7" type="ORF">MNB_SUP05-12-385</name>
</gene>
<keyword evidence="4" id="KW-0560">Oxidoreductase</keyword>
<evidence type="ECO:0000313" key="7">
    <source>
        <dbReference type="EMBL" id="SFV83307.1"/>
    </source>
</evidence>
<evidence type="ECO:0000256" key="4">
    <source>
        <dbReference type="ARBA" id="ARBA00023002"/>
    </source>
</evidence>
<dbReference type="InterPro" id="IPR003347">
    <property type="entry name" value="JmjC_dom"/>
</dbReference>
<dbReference type="Gene3D" id="2.60.120.650">
    <property type="entry name" value="Cupin"/>
    <property type="match status" value="1"/>
</dbReference>
<dbReference type="GO" id="GO:0046872">
    <property type="term" value="F:metal ion binding"/>
    <property type="evidence" value="ECO:0007669"/>
    <property type="project" value="UniProtKB-KW"/>
</dbReference>
<dbReference type="PANTHER" id="PTHR13096">
    <property type="entry name" value="MINA53 MYC INDUCED NUCLEAR ANTIGEN"/>
    <property type="match status" value="1"/>
</dbReference>
<comment type="cofactor">
    <cofactor evidence="1">
        <name>Fe(2+)</name>
        <dbReference type="ChEBI" id="CHEBI:29033"/>
    </cofactor>
</comment>
<dbReference type="EMBL" id="FPHT01000353">
    <property type="protein sequence ID" value="SFV83307.1"/>
    <property type="molecule type" value="Genomic_DNA"/>
</dbReference>
<evidence type="ECO:0000256" key="5">
    <source>
        <dbReference type="ARBA" id="ARBA00023004"/>
    </source>
</evidence>
<proteinExistence type="predicted"/>
<evidence type="ECO:0000256" key="2">
    <source>
        <dbReference type="ARBA" id="ARBA00022723"/>
    </source>
</evidence>
<dbReference type="PROSITE" id="PS51184">
    <property type="entry name" value="JMJC"/>
    <property type="match status" value="1"/>
</dbReference>
<organism evidence="7">
    <name type="scientific">hydrothermal vent metagenome</name>
    <dbReference type="NCBI Taxonomy" id="652676"/>
    <lineage>
        <taxon>unclassified sequences</taxon>
        <taxon>metagenomes</taxon>
        <taxon>ecological metagenomes</taxon>
    </lineage>
</organism>
<reference evidence="7" key="1">
    <citation type="submission" date="2016-10" db="EMBL/GenBank/DDBJ databases">
        <authorList>
            <person name="de Groot N.N."/>
        </authorList>
    </citation>
    <scope>NUCLEOTIDE SEQUENCE</scope>
</reference>
<dbReference type="SUPFAM" id="SSF51197">
    <property type="entry name" value="Clavaminate synthase-like"/>
    <property type="match status" value="1"/>
</dbReference>
<dbReference type="InterPro" id="IPR046799">
    <property type="entry name" value="ROXA-like_wH"/>
</dbReference>